<dbReference type="InterPro" id="IPR036322">
    <property type="entry name" value="WD40_repeat_dom_sf"/>
</dbReference>
<dbReference type="PROSITE" id="PS50082">
    <property type="entry name" value="WD_REPEATS_2"/>
    <property type="match status" value="5"/>
</dbReference>
<dbReference type="PROSITE" id="PS50294">
    <property type="entry name" value="WD_REPEATS_REGION"/>
    <property type="match status" value="3"/>
</dbReference>
<keyword evidence="6" id="KW-1185">Reference proteome</keyword>
<evidence type="ECO:0000256" key="4">
    <source>
        <dbReference type="SAM" id="SignalP"/>
    </source>
</evidence>
<dbReference type="InterPro" id="IPR001680">
    <property type="entry name" value="WD40_rpt"/>
</dbReference>
<dbReference type="PROSITE" id="PS00678">
    <property type="entry name" value="WD_REPEATS_1"/>
    <property type="match status" value="5"/>
</dbReference>
<feature type="repeat" description="WD" evidence="3">
    <location>
        <begin position="302"/>
        <end position="346"/>
    </location>
</feature>
<dbReference type="CDD" id="cd00200">
    <property type="entry name" value="WD40"/>
    <property type="match status" value="1"/>
</dbReference>
<dbReference type="InterPro" id="IPR015943">
    <property type="entry name" value="WD40/YVTN_repeat-like_dom_sf"/>
</dbReference>
<dbReference type="InterPro" id="IPR020472">
    <property type="entry name" value="WD40_PAC1"/>
</dbReference>
<evidence type="ECO:0000256" key="3">
    <source>
        <dbReference type="PROSITE-ProRule" id="PRU00221"/>
    </source>
</evidence>
<feature type="chain" id="PRO_5004974049" evidence="4">
    <location>
        <begin position="20"/>
        <end position="398"/>
    </location>
</feature>
<keyword evidence="4" id="KW-0732">Signal</keyword>
<evidence type="ECO:0000256" key="1">
    <source>
        <dbReference type="ARBA" id="ARBA00022574"/>
    </source>
</evidence>
<name>X6LKA9_RETFI</name>
<protein>
    <submittedName>
        <fullName evidence="5">G-protein beta WD-40 repeats containing protein</fullName>
    </submittedName>
</protein>
<dbReference type="Pfam" id="PF00400">
    <property type="entry name" value="WD40"/>
    <property type="match status" value="5"/>
</dbReference>
<feature type="repeat" description="WD" evidence="3">
    <location>
        <begin position="258"/>
        <end position="301"/>
    </location>
</feature>
<dbReference type="InterPro" id="IPR019775">
    <property type="entry name" value="WD40_repeat_CS"/>
</dbReference>
<feature type="signal peptide" evidence="4">
    <location>
        <begin position="1"/>
        <end position="19"/>
    </location>
</feature>
<evidence type="ECO:0000313" key="5">
    <source>
        <dbReference type="EMBL" id="ETO01801.1"/>
    </source>
</evidence>
<organism evidence="5 6">
    <name type="scientific">Reticulomyxa filosa</name>
    <dbReference type="NCBI Taxonomy" id="46433"/>
    <lineage>
        <taxon>Eukaryota</taxon>
        <taxon>Sar</taxon>
        <taxon>Rhizaria</taxon>
        <taxon>Retaria</taxon>
        <taxon>Foraminifera</taxon>
        <taxon>Monothalamids</taxon>
        <taxon>Reticulomyxidae</taxon>
        <taxon>Reticulomyxa</taxon>
    </lineage>
</organism>
<dbReference type="SUPFAM" id="SSF50978">
    <property type="entry name" value="WD40 repeat-like"/>
    <property type="match status" value="1"/>
</dbReference>
<sequence>MILTNLLSIMLCFFLCLFSFNHRQMLEYLFNTIIYCHCLTQTTTVFMIDTFCSSCNVLNTLTGHTNCVYSIDSFTFDGSQFICSGSDDNTVRVWEIETNEQIQLINGHSNTVYYAKFSPYHYYNYRSNVVCFSSDAKDIYFWDIKDNTKLQSFNGHTNSIHEIIFSPFNGGKYLCSGSDDKTICLWDVETSKSLHVFNGHEDGVWCVDISPLQSNNNNNDKSNSIGVIGGNGYTICSGSYDKTIRIWDIETAKQLNVFKGHNSHVKSVKYGSDELVNIILSGSFDTSVRLWDIRSGQQVQIFNGHIRSISAVEYSPFVTDNIEVGGNSNVVCSGSWDQTIRFWDIRFNKNELYALNGESGIMCFKFLQLNKNNYKSENRDCGINLYYGSSNGSIDVWG</sequence>
<feature type="repeat" description="WD" evidence="3">
    <location>
        <begin position="153"/>
        <end position="196"/>
    </location>
</feature>
<gene>
    <name evidence="5" type="ORF">RFI_35637</name>
</gene>
<dbReference type="GO" id="GO:1990234">
    <property type="term" value="C:transferase complex"/>
    <property type="evidence" value="ECO:0007669"/>
    <property type="project" value="UniProtKB-ARBA"/>
</dbReference>
<dbReference type="EMBL" id="ASPP01037371">
    <property type="protein sequence ID" value="ETO01801.1"/>
    <property type="molecule type" value="Genomic_DNA"/>
</dbReference>
<evidence type="ECO:0000313" key="6">
    <source>
        <dbReference type="Proteomes" id="UP000023152"/>
    </source>
</evidence>
<dbReference type="PRINTS" id="PR00320">
    <property type="entry name" value="GPROTEINBRPT"/>
</dbReference>
<dbReference type="OrthoDB" id="674604at2759"/>
<feature type="repeat" description="WD" evidence="3">
    <location>
        <begin position="61"/>
        <end position="104"/>
    </location>
</feature>
<evidence type="ECO:0000256" key="2">
    <source>
        <dbReference type="ARBA" id="ARBA00022737"/>
    </source>
</evidence>
<dbReference type="AlphaFoldDB" id="X6LKA9"/>
<dbReference type="PANTHER" id="PTHR22847">
    <property type="entry name" value="WD40 REPEAT PROTEIN"/>
    <property type="match status" value="1"/>
</dbReference>
<dbReference type="PANTHER" id="PTHR22847:SF637">
    <property type="entry name" value="WD REPEAT DOMAIN 5B"/>
    <property type="match status" value="1"/>
</dbReference>
<comment type="caution">
    <text evidence="5">The sequence shown here is derived from an EMBL/GenBank/DDBJ whole genome shotgun (WGS) entry which is preliminary data.</text>
</comment>
<keyword evidence="1 3" id="KW-0853">WD repeat</keyword>
<accession>X6LKA9</accession>
<proteinExistence type="predicted"/>
<dbReference type="Gene3D" id="2.130.10.10">
    <property type="entry name" value="YVTN repeat-like/Quinoprotein amine dehydrogenase"/>
    <property type="match status" value="2"/>
</dbReference>
<feature type="repeat" description="WD" evidence="3">
    <location>
        <begin position="231"/>
        <end position="257"/>
    </location>
</feature>
<keyword evidence="2" id="KW-0677">Repeat</keyword>
<reference evidence="5 6" key="1">
    <citation type="journal article" date="2013" name="Curr. Biol.">
        <title>The Genome of the Foraminiferan Reticulomyxa filosa.</title>
        <authorList>
            <person name="Glockner G."/>
            <person name="Hulsmann N."/>
            <person name="Schleicher M."/>
            <person name="Noegel A.A."/>
            <person name="Eichinger L."/>
            <person name="Gallinger C."/>
            <person name="Pawlowski J."/>
            <person name="Sierra R."/>
            <person name="Euteneuer U."/>
            <person name="Pillet L."/>
            <person name="Moustafa A."/>
            <person name="Platzer M."/>
            <person name="Groth M."/>
            <person name="Szafranski K."/>
            <person name="Schliwa M."/>
        </authorList>
    </citation>
    <scope>NUCLEOTIDE SEQUENCE [LARGE SCALE GENOMIC DNA]</scope>
</reference>
<dbReference type="Proteomes" id="UP000023152">
    <property type="component" value="Unassembled WGS sequence"/>
</dbReference>
<dbReference type="SMART" id="SM00320">
    <property type="entry name" value="WD40"/>
    <property type="match status" value="6"/>
</dbReference>